<dbReference type="Gene3D" id="3.30.1520.10">
    <property type="entry name" value="Phox-like domain"/>
    <property type="match status" value="1"/>
</dbReference>
<feature type="region of interest" description="Disordered" evidence="1">
    <location>
        <begin position="1"/>
        <end position="62"/>
    </location>
</feature>
<evidence type="ECO:0000256" key="1">
    <source>
        <dbReference type="SAM" id="MobiDB-lite"/>
    </source>
</evidence>
<evidence type="ECO:0000313" key="4">
    <source>
        <dbReference type="Proteomes" id="UP001165121"/>
    </source>
</evidence>
<accession>A0A9W7D0J2</accession>
<dbReference type="OrthoDB" id="164496at2759"/>
<dbReference type="SUPFAM" id="SSF64268">
    <property type="entry name" value="PX domain"/>
    <property type="match status" value="1"/>
</dbReference>
<dbReference type="PROSITE" id="PS50195">
    <property type="entry name" value="PX"/>
    <property type="match status" value="1"/>
</dbReference>
<evidence type="ECO:0000313" key="3">
    <source>
        <dbReference type="EMBL" id="GMF52328.1"/>
    </source>
</evidence>
<comment type="caution">
    <text evidence="3">The sequence shown here is derived from an EMBL/GenBank/DDBJ whole genome shotgun (WGS) entry which is preliminary data.</text>
</comment>
<feature type="compositionally biased region" description="Low complexity" evidence="1">
    <location>
        <begin position="43"/>
        <end position="62"/>
    </location>
</feature>
<dbReference type="InterPro" id="IPR036871">
    <property type="entry name" value="PX_dom_sf"/>
</dbReference>
<protein>
    <submittedName>
        <fullName evidence="3">Unnamed protein product</fullName>
    </submittedName>
</protein>
<dbReference type="EMBL" id="BSXT01003076">
    <property type="protein sequence ID" value="GMF52328.1"/>
    <property type="molecule type" value="Genomic_DNA"/>
</dbReference>
<dbReference type="InterPro" id="IPR001683">
    <property type="entry name" value="PX_dom"/>
</dbReference>
<keyword evidence="4" id="KW-1185">Reference proteome</keyword>
<feature type="compositionally biased region" description="Low complexity" evidence="1">
    <location>
        <begin position="20"/>
        <end position="32"/>
    </location>
</feature>
<proteinExistence type="predicted"/>
<reference evidence="3" key="1">
    <citation type="submission" date="2023-04" db="EMBL/GenBank/DDBJ databases">
        <title>Phytophthora fragariaefolia NBRC 109709.</title>
        <authorList>
            <person name="Ichikawa N."/>
            <person name="Sato H."/>
            <person name="Tonouchi N."/>
        </authorList>
    </citation>
    <scope>NUCLEOTIDE SEQUENCE</scope>
    <source>
        <strain evidence="3">NBRC 109709</strain>
    </source>
</reference>
<dbReference type="CDD" id="cd06093">
    <property type="entry name" value="PX_domain"/>
    <property type="match status" value="1"/>
</dbReference>
<organism evidence="3 4">
    <name type="scientific">Phytophthora fragariaefolia</name>
    <dbReference type="NCBI Taxonomy" id="1490495"/>
    <lineage>
        <taxon>Eukaryota</taxon>
        <taxon>Sar</taxon>
        <taxon>Stramenopiles</taxon>
        <taxon>Oomycota</taxon>
        <taxon>Peronosporomycetes</taxon>
        <taxon>Peronosporales</taxon>
        <taxon>Peronosporaceae</taxon>
        <taxon>Phytophthora</taxon>
    </lineage>
</organism>
<evidence type="ECO:0000259" key="2">
    <source>
        <dbReference type="PROSITE" id="PS50195"/>
    </source>
</evidence>
<dbReference type="GO" id="GO:0035091">
    <property type="term" value="F:phosphatidylinositol binding"/>
    <property type="evidence" value="ECO:0007669"/>
    <property type="project" value="InterPro"/>
</dbReference>
<sequence>MGCAQSKTEDVVVSNPTENETPAAVEAEPMAVEEAKPEEPVAEESAPAVAEPEAETAAPEEAAVPAKEVYKVTGHEIDEAGVVFYTVEAVEGDVAFKKRFSDFKALVVALGSPKSLPALPGSGLGSKLRGKHNPALIAERETQLALVLNAIANDAALAENDAFKKFVE</sequence>
<gene>
    <name evidence="3" type="ORF">Pfra01_002139100</name>
</gene>
<dbReference type="AlphaFoldDB" id="A0A9W7D0J2"/>
<feature type="domain" description="PX" evidence="2">
    <location>
        <begin position="63"/>
        <end position="168"/>
    </location>
</feature>
<dbReference type="Pfam" id="PF00787">
    <property type="entry name" value="PX"/>
    <property type="match status" value="1"/>
</dbReference>
<dbReference type="Proteomes" id="UP001165121">
    <property type="component" value="Unassembled WGS sequence"/>
</dbReference>
<name>A0A9W7D0J2_9STRA</name>